<dbReference type="Gene3D" id="3.40.640.10">
    <property type="entry name" value="Type I PLP-dependent aspartate aminotransferase-like (Major domain)"/>
    <property type="match status" value="1"/>
</dbReference>
<dbReference type="SUPFAM" id="SSF53383">
    <property type="entry name" value="PLP-dependent transferases"/>
    <property type="match status" value="1"/>
</dbReference>
<dbReference type="AlphaFoldDB" id="A0A5N6UVH6"/>
<dbReference type="InterPro" id="IPR015421">
    <property type="entry name" value="PyrdxlP-dep_Trfase_major"/>
</dbReference>
<dbReference type="PANTHER" id="PTHR42735:SF4">
    <property type="entry name" value="PYRIDOXAL PHOSPHATE-DEPENDENT DECARBOXYLASE FAMILY PROTEIN"/>
    <property type="match status" value="1"/>
</dbReference>
<dbReference type="Proteomes" id="UP000326950">
    <property type="component" value="Unassembled WGS sequence"/>
</dbReference>
<evidence type="ECO:0000256" key="1">
    <source>
        <dbReference type="ARBA" id="ARBA00001933"/>
    </source>
</evidence>
<evidence type="ECO:0000313" key="5">
    <source>
        <dbReference type="EMBL" id="KAE8162652.1"/>
    </source>
</evidence>
<dbReference type="GO" id="GO:0016740">
    <property type="term" value="F:transferase activity"/>
    <property type="evidence" value="ECO:0007669"/>
    <property type="project" value="UniProtKB-KW"/>
</dbReference>
<name>A0A5N6UVH6_ASPTM</name>
<dbReference type="OrthoDB" id="2161780at2759"/>
<evidence type="ECO:0000256" key="3">
    <source>
        <dbReference type="ARBA" id="ARBA00023239"/>
    </source>
</evidence>
<proteinExistence type="inferred from homology"/>
<protein>
    <submittedName>
        <fullName evidence="5">Pyridoxal phosphate-dependent transferase</fullName>
    </submittedName>
</protein>
<organism evidence="5 6">
    <name type="scientific">Aspergillus tamarii</name>
    <dbReference type="NCBI Taxonomy" id="41984"/>
    <lineage>
        <taxon>Eukaryota</taxon>
        <taxon>Fungi</taxon>
        <taxon>Dikarya</taxon>
        <taxon>Ascomycota</taxon>
        <taxon>Pezizomycotina</taxon>
        <taxon>Eurotiomycetes</taxon>
        <taxon>Eurotiomycetidae</taxon>
        <taxon>Eurotiales</taxon>
        <taxon>Aspergillaceae</taxon>
        <taxon>Aspergillus</taxon>
        <taxon>Aspergillus subgen. Circumdati</taxon>
    </lineage>
</organism>
<dbReference type="GO" id="GO:0030170">
    <property type="term" value="F:pyridoxal phosphate binding"/>
    <property type="evidence" value="ECO:0007669"/>
    <property type="project" value="InterPro"/>
</dbReference>
<keyword evidence="3 4" id="KW-0456">Lyase</keyword>
<dbReference type="PANTHER" id="PTHR42735">
    <property type="match status" value="1"/>
</dbReference>
<comment type="cofactor">
    <cofactor evidence="1 4">
        <name>pyridoxal 5'-phosphate</name>
        <dbReference type="ChEBI" id="CHEBI:597326"/>
    </cofactor>
</comment>
<dbReference type="GO" id="GO:0019752">
    <property type="term" value="P:carboxylic acid metabolic process"/>
    <property type="evidence" value="ECO:0007669"/>
    <property type="project" value="InterPro"/>
</dbReference>
<dbReference type="InterPro" id="IPR002129">
    <property type="entry name" value="PyrdxlP-dep_de-COase"/>
</dbReference>
<accession>A0A5N6UVH6</accession>
<evidence type="ECO:0000313" key="6">
    <source>
        <dbReference type="Proteomes" id="UP000326950"/>
    </source>
</evidence>
<dbReference type="InterPro" id="IPR015424">
    <property type="entry name" value="PyrdxlP-dep_Trfase"/>
</dbReference>
<dbReference type="Pfam" id="PF00282">
    <property type="entry name" value="Pyridoxal_deC"/>
    <property type="match status" value="1"/>
</dbReference>
<evidence type="ECO:0000256" key="2">
    <source>
        <dbReference type="ARBA" id="ARBA00022898"/>
    </source>
</evidence>
<keyword evidence="2 4" id="KW-0663">Pyridoxal phosphate</keyword>
<dbReference type="InterPro" id="IPR050477">
    <property type="entry name" value="GrpII_AminoAcid_Decarb"/>
</dbReference>
<keyword evidence="6" id="KW-1185">Reference proteome</keyword>
<dbReference type="GO" id="GO:0016830">
    <property type="term" value="F:carbon-carbon lyase activity"/>
    <property type="evidence" value="ECO:0007669"/>
    <property type="project" value="InterPro"/>
</dbReference>
<keyword evidence="5" id="KW-0808">Transferase</keyword>
<dbReference type="EMBL" id="ML738626">
    <property type="protein sequence ID" value="KAE8162652.1"/>
    <property type="molecule type" value="Genomic_DNA"/>
</dbReference>
<gene>
    <name evidence="5" type="ORF">BDV40DRAFT_300226</name>
</gene>
<evidence type="ECO:0000256" key="4">
    <source>
        <dbReference type="RuleBase" id="RU000382"/>
    </source>
</evidence>
<sequence>MTTQAHPEPAEVGITDQNLINNYFIGPRASNMPDFRANINTVLDELLKTRLDYYHEDNKPERQKAFQKVRDNFGDVVRKVPQLLGEHSVPFWSPRYEAHMCTDLTMPSLLGYFMTMLYNPNNVALEASPLTTVAELKVGEQLCEMFGYRTPHTPAGTRNEEPLSWDYITCHGTVANLESIWVARNLKFYPLVLHQAINERKLQFIKDKFEVETWDLLNLKPKTVLDLPNLLYEQYDISSDFLKDALDPYTIQSYGLIPEKTDEFYKSLKPMKFILSKTRHYSWPRDLVSIAGLGSANLLEVEIDDDVHIDIKELDDKLKKCKESQNPVCAVVAIIGSTEKGAVDRLSEILKVREKWQKEGLSFLVRADAAWGGCFATMLHRDLERGRPTLGDSDKASVPALTLRRETEDDLLELQNADSITVDPHKAGYVLYLAGSLVYKDGRMSKPGAGAMSTWLSNQTIGLDPDGYRKLLGQASFTSSRLSVRYAVQADFRAKTRDSFICVPFNRLPQERRGHAFNSPKAEDDREEIRRLILGKPNSELLQDAEAVKLLHKLGSDTNINGFALKFPISRDSFFLSARLSSLLKWLYYISECPLR</sequence>
<comment type="similarity">
    <text evidence="4">Belongs to the group II decarboxylase family.</text>
</comment>
<reference evidence="5 6" key="1">
    <citation type="submission" date="2019-04" db="EMBL/GenBank/DDBJ databases">
        <title>Friends and foes A comparative genomics study of 23 Aspergillus species from section Flavi.</title>
        <authorList>
            <consortium name="DOE Joint Genome Institute"/>
            <person name="Kjaerbolling I."/>
            <person name="Vesth T."/>
            <person name="Frisvad J.C."/>
            <person name="Nybo J.L."/>
            <person name="Theobald S."/>
            <person name="Kildgaard S."/>
            <person name="Isbrandt T."/>
            <person name="Kuo A."/>
            <person name="Sato A."/>
            <person name="Lyhne E.K."/>
            <person name="Kogle M.E."/>
            <person name="Wiebenga A."/>
            <person name="Kun R.S."/>
            <person name="Lubbers R.J."/>
            <person name="Makela M.R."/>
            <person name="Barry K."/>
            <person name="Chovatia M."/>
            <person name="Clum A."/>
            <person name="Daum C."/>
            <person name="Haridas S."/>
            <person name="He G."/>
            <person name="LaButti K."/>
            <person name="Lipzen A."/>
            <person name="Mondo S."/>
            <person name="Riley R."/>
            <person name="Salamov A."/>
            <person name="Simmons B.A."/>
            <person name="Magnuson J.K."/>
            <person name="Henrissat B."/>
            <person name="Mortensen U.H."/>
            <person name="Larsen T.O."/>
            <person name="Devries R.P."/>
            <person name="Grigoriev I.V."/>
            <person name="Machida M."/>
            <person name="Baker S.E."/>
            <person name="Andersen M.R."/>
        </authorList>
    </citation>
    <scope>NUCLEOTIDE SEQUENCE [LARGE SCALE GENOMIC DNA]</scope>
    <source>
        <strain evidence="5 6">CBS 117626</strain>
    </source>
</reference>